<evidence type="ECO:0000313" key="5">
    <source>
        <dbReference type="Proteomes" id="UP000253472"/>
    </source>
</evidence>
<gene>
    <name evidence="4" type="primary">BUL1_0</name>
    <name evidence="4" type="ORF">Cantr_04949</name>
</gene>
<feature type="compositionally biased region" description="Low complexity" evidence="1">
    <location>
        <begin position="20"/>
        <end position="38"/>
    </location>
</feature>
<evidence type="ECO:0000259" key="3">
    <source>
        <dbReference type="Pfam" id="PF04426"/>
    </source>
</evidence>
<dbReference type="InterPro" id="IPR039634">
    <property type="entry name" value="Bul1-like"/>
</dbReference>
<dbReference type="OrthoDB" id="4094610at2759"/>
<sequence length="817" mass="91623">MDDRNKFRLKLSSLTLRDSSLRSTATNSTRNSSDSSSLGFPVQSQDDGANELINILPSYQMYRSTITKNLTPSLEDLRTQPPSYEATPDLSSAGMHEYFASVPTSPALGPTTGMFDGAVPSINDDSEAAGARGMVSGETILENAHKLKRLTSTNKEISKQLEVKIHLTKLIGKVGEPYTKIDPLTLELKQGDYIYGFVLITNKTKNVIPFDMFSVQLEGCATFGKTSNITLVEQPTHIDRFLTMFDFNALWNDAFLDRLITDHNDPNRPQPVFDAFDNTYYHLDHRKIFEPGVTYKKYFTFKIPEKLLESACEDLLIKHLQIPPTLGVCKNEMISTVRHRWIELGEKDTDGAAQKKYKYASLTNDFALSDTSISYCISARIIGRASGYEKFFGTIGGVHSIDQTNDEYVVANEDFKYLRLIPMSKPIFELNRSMIHQEARLLYTSMVDKIKDKVTLGNDIIAANQQQNSLQPTSSGGSLRPTASTSSMLAPAGFTDLRPVSSEGSTSAARPPLTPTQSTSDFAKMQQSYYSKVNQRNVHVLNNDTYEVFFPVKKKSVFGGSKMLGLVAFSTPKKEYFAHYMPLPQFQPKTEKIHPSTLQIPIDLTFIHGDEHKHVSSSSLPDFKSLSVELIALTIKSKNIPIPVVIHPEMMFDNKTKNNGCNNDNFDILTIKRFQKYAVELLRILKEIGSEPIDIDRELVQDIKCLASLTTRYVHMKVKHVGITSGGVTYDSVSSVPWHKEVLDSHLATAKWTKNMILSVNLGNAVMKPTNSADFCLVPDFQTCLLARMYYLKIDLKFHTLEKVSLRVPVVLQKTQI</sequence>
<dbReference type="Proteomes" id="UP000253472">
    <property type="component" value="Unassembled WGS sequence"/>
</dbReference>
<reference evidence="4 5" key="1">
    <citation type="submission" date="2018-06" db="EMBL/GenBank/DDBJ databases">
        <title>Whole genome sequencing of Candida tropicalis (genome annotated by CSBL at Korea University).</title>
        <authorList>
            <person name="Ahn J."/>
        </authorList>
    </citation>
    <scope>NUCLEOTIDE SEQUENCE [LARGE SCALE GENOMIC DNA]</scope>
    <source>
        <strain evidence="4 5">ATCC 20962</strain>
    </source>
</reference>
<dbReference type="PANTHER" id="PTHR31904">
    <property type="entry name" value="BYPASS OF STOP CODON PROTEIN 5-RELATED"/>
    <property type="match status" value="1"/>
</dbReference>
<dbReference type="EMBL" id="QLNQ01000029">
    <property type="protein sequence ID" value="RCK55753.1"/>
    <property type="molecule type" value="Genomic_DNA"/>
</dbReference>
<name>A0A367XQ55_9ASCO</name>
<evidence type="ECO:0000313" key="4">
    <source>
        <dbReference type="EMBL" id="RCK55753.1"/>
    </source>
</evidence>
<feature type="domain" description="Bul1 N-terminal" evidence="2">
    <location>
        <begin position="44"/>
        <end position="471"/>
    </location>
</feature>
<feature type="region of interest" description="Disordered" evidence="1">
    <location>
        <begin position="499"/>
        <end position="520"/>
    </location>
</feature>
<proteinExistence type="predicted"/>
<keyword evidence="4" id="KW-0436">Ligase</keyword>
<protein>
    <submittedName>
        <fullName evidence="4">Ubiquitin ligase-binding protein BUL1</fullName>
    </submittedName>
</protein>
<dbReference type="Pfam" id="PF04426">
    <property type="entry name" value="Bul1_C"/>
    <property type="match status" value="1"/>
</dbReference>
<comment type="caution">
    <text evidence="4">The sequence shown here is derived from an EMBL/GenBank/DDBJ whole genome shotgun (WGS) entry which is preliminary data.</text>
</comment>
<feature type="domain" description="Bul1 C-terminal" evidence="3">
    <location>
        <begin position="599"/>
        <end position="814"/>
    </location>
</feature>
<keyword evidence="5" id="KW-1185">Reference proteome</keyword>
<evidence type="ECO:0000256" key="1">
    <source>
        <dbReference type="SAM" id="MobiDB-lite"/>
    </source>
</evidence>
<dbReference type="InterPro" id="IPR007519">
    <property type="entry name" value="Bul1_N"/>
</dbReference>
<dbReference type="PANTHER" id="PTHR31904:SF1">
    <property type="entry name" value="BYPASS OF STOP CODON PROTEIN 5-RELATED"/>
    <property type="match status" value="1"/>
</dbReference>
<accession>A0A367XQ55</accession>
<feature type="region of interest" description="Disordered" evidence="1">
    <location>
        <begin position="20"/>
        <end position="44"/>
    </location>
</feature>
<dbReference type="GO" id="GO:0016874">
    <property type="term" value="F:ligase activity"/>
    <property type="evidence" value="ECO:0007669"/>
    <property type="project" value="UniProtKB-KW"/>
</dbReference>
<dbReference type="Pfam" id="PF04425">
    <property type="entry name" value="Bul1_N"/>
    <property type="match status" value="1"/>
</dbReference>
<organism evidence="4 5">
    <name type="scientific">Candida viswanathii</name>
    <dbReference type="NCBI Taxonomy" id="5486"/>
    <lineage>
        <taxon>Eukaryota</taxon>
        <taxon>Fungi</taxon>
        <taxon>Dikarya</taxon>
        <taxon>Ascomycota</taxon>
        <taxon>Saccharomycotina</taxon>
        <taxon>Pichiomycetes</taxon>
        <taxon>Debaryomycetaceae</taxon>
        <taxon>Candida/Lodderomyces clade</taxon>
        <taxon>Candida</taxon>
    </lineage>
</organism>
<dbReference type="InterPro" id="IPR022794">
    <property type="entry name" value="Bul1_C"/>
</dbReference>
<dbReference type="AlphaFoldDB" id="A0A367XQ55"/>
<evidence type="ECO:0000259" key="2">
    <source>
        <dbReference type="Pfam" id="PF04425"/>
    </source>
</evidence>